<gene>
    <name evidence="1" type="ORF">HYG87_02980</name>
</gene>
<evidence type="ECO:0000313" key="1">
    <source>
        <dbReference type="EMBL" id="QUH22811.1"/>
    </source>
</evidence>
<proteinExistence type="predicted"/>
<organism evidence="1 2">
    <name type="scientific">Methanobacterium alkalithermotolerans</name>
    <dbReference type="NCBI Taxonomy" id="2731220"/>
    <lineage>
        <taxon>Archaea</taxon>
        <taxon>Methanobacteriati</taxon>
        <taxon>Methanobacteriota</taxon>
        <taxon>Methanomada group</taxon>
        <taxon>Methanobacteria</taxon>
        <taxon>Methanobacteriales</taxon>
        <taxon>Methanobacteriaceae</taxon>
        <taxon>Methanobacterium</taxon>
    </lineage>
</organism>
<name>A0A8T8KBP3_9EURY</name>
<keyword evidence="2" id="KW-1185">Reference proteome</keyword>
<dbReference type="GeneID" id="64819695"/>
<dbReference type="OrthoDB" id="80401at2157"/>
<dbReference type="EMBL" id="CP058560">
    <property type="protein sequence ID" value="QUH22811.1"/>
    <property type="molecule type" value="Genomic_DNA"/>
</dbReference>
<evidence type="ECO:0000313" key="2">
    <source>
        <dbReference type="Proteomes" id="UP000681041"/>
    </source>
</evidence>
<protein>
    <submittedName>
        <fullName evidence="1">Uncharacterized protein</fullName>
    </submittedName>
</protein>
<dbReference type="KEGG" id="meme:HYG87_02980"/>
<accession>A0A8T8KBP3</accession>
<sequence>MKGKIILLVIILIFGSYVAVAQSMSDFEPAGRAAFVKLKNPDMYKGNPHSKFVASYTEKKGSNTALVVHVAGHTTGYPNYHEDDVYILELGVIDKKRGYQPDMDWGDVIDGFIFGVSDERYNYVSDGIVFEHLDDALAYLDKKAKENGQNGKKILFYHGSVRSGSPIINQGCGFALYYLILIHEYGRLPAYYHVITGAIFPYLNSPYANYELSHISELQYYYNNNQLNYLDNQFD</sequence>
<dbReference type="RefSeq" id="WP_211533757.1">
    <property type="nucleotide sequence ID" value="NZ_CP058560.1"/>
</dbReference>
<dbReference type="Proteomes" id="UP000681041">
    <property type="component" value="Chromosome"/>
</dbReference>
<reference evidence="1" key="1">
    <citation type="submission" date="2020-07" db="EMBL/GenBank/DDBJ databases">
        <title>Methanobacterium. sp. MethCan genome.</title>
        <authorList>
            <person name="Postec A."/>
            <person name="Quemeneur M."/>
        </authorList>
    </citation>
    <scope>NUCLEOTIDE SEQUENCE</scope>
    <source>
        <strain evidence="1">MethCAN</strain>
    </source>
</reference>
<dbReference type="AlphaFoldDB" id="A0A8T8KBP3"/>